<dbReference type="InterPro" id="IPR013083">
    <property type="entry name" value="Znf_RING/FYVE/PHD"/>
</dbReference>
<proteinExistence type="predicted"/>
<accession>A0A0C3S9Q3</accession>
<dbReference type="Pfam" id="PF13920">
    <property type="entry name" value="zf-C3HC4_3"/>
    <property type="match status" value="1"/>
</dbReference>
<dbReference type="PANTHER" id="PTHR22696:SF1">
    <property type="entry name" value="E3 UBIQUITIN-PROTEIN LIGASE RNF26"/>
    <property type="match status" value="1"/>
</dbReference>
<dbReference type="EMBL" id="KN840478">
    <property type="protein sequence ID" value="KIP08512.1"/>
    <property type="molecule type" value="Genomic_DNA"/>
</dbReference>
<organism evidence="4 5">
    <name type="scientific">Phlebiopsis gigantea (strain 11061_1 CR5-6)</name>
    <name type="common">White-rot fungus</name>
    <name type="synonym">Peniophora gigantea</name>
    <dbReference type="NCBI Taxonomy" id="745531"/>
    <lineage>
        <taxon>Eukaryota</taxon>
        <taxon>Fungi</taxon>
        <taxon>Dikarya</taxon>
        <taxon>Basidiomycota</taxon>
        <taxon>Agaricomycotina</taxon>
        <taxon>Agaricomycetes</taxon>
        <taxon>Polyporales</taxon>
        <taxon>Phanerochaetaceae</taxon>
        <taxon>Phlebiopsis</taxon>
    </lineage>
</organism>
<evidence type="ECO:0000313" key="4">
    <source>
        <dbReference type="EMBL" id="KIP08512.1"/>
    </source>
</evidence>
<feature type="transmembrane region" description="Helical" evidence="2">
    <location>
        <begin position="335"/>
        <end position="353"/>
    </location>
</feature>
<keyword evidence="1" id="KW-0479">Metal-binding</keyword>
<dbReference type="PANTHER" id="PTHR22696">
    <property type="entry name" value="E3 UBIQUITIN-PROTEIN LIGASE RNF26"/>
    <property type="match status" value="1"/>
</dbReference>
<dbReference type="GO" id="GO:0008270">
    <property type="term" value="F:zinc ion binding"/>
    <property type="evidence" value="ECO:0007669"/>
    <property type="project" value="UniProtKB-KW"/>
</dbReference>
<feature type="domain" description="RING-type" evidence="3">
    <location>
        <begin position="464"/>
        <end position="507"/>
    </location>
</feature>
<dbReference type="Proteomes" id="UP000053257">
    <property type="component" value="Unassembled WGS sequence"/>
</dbReference>
<feature type="transmembrane region" description="Helical" evidence="2">
    <location>
        <begin position="297"/>
        <end position="315"/>
    </location>
</feature>
<evidence type="ECO:0000256" key="2">
    <source>
        <dbReference type="SAM" id="Phobius"/>
    </source>
</evidence>
<feature type="transmembrane region" description="Helical" evidence="2">
    <location>
        <begin position="236"/>
        <end position="255"/>
    </location>
</feature>
<feature type="transmembrane region" description="Helical" evidence="2">
    <location>
        <begin position="160"/>
        <end position="181"/>
    </location>
</feature>
<dbReference type="OrthoDB" id="66726at2759"/>
<evidence type="ECO:0000313" key="5">
    <source>
        <dbReference type="Proteomes" id="UP000053257"/>
    </source>
</evidence>
<keyword evidence="2" id="KW-0812">Transmembrane</keyword>
<dbReference type="GO" id="GO:0061630">
    <property type="term" value="F:ubiquitin protein ligase activity"/>
    <property type="evidence" value="ECO:0007669"/>
    <property type="project" value="TreeGrafter"/>
</dbReference>
<dbReference type="PROSITE" id="PS50089">
    <property type="entry name" value="ZF_RING_2"/>
    <property type="match status" value="1"/>
</dbReference>
<keyword evidence="2" id="KW-1133">Transmembrane helix</keyword>
<dbReference type="InterPro" id="IPR001841">
    <property type="entry name" value="Znf_RING"/>
</dbReference>
<dbReference type="HOGENOM" id="CLU_021856_0_0_1"/>
<dbReference type="STRING" id="745531.A0A0C3S9Q3"/>
<protein>
    <recommendedName>
        <fullName evidence="3">RING-type domain-containing protein</fullName>
    </recommendedName>
</protein>
<evidence type="ECO:0000256" key="1">
    <source>
        <dbReference type="PROSITE-ProRule" id="PRU00175"/>
    </source>
</evidence>
<dbReference type="GO" id="GO:0006511">
    <property type="term" value="P:ubiquitin-dependent protein catabolic process"/>
    <property type="evidence" value="ECO:0007669"/>
    <property type="project" value="TreeGrafter"/>
</dbReference>
<feature type="transmembrane region" description="Helical" evidence="2">
    <location>
        <begin position="206"/>
        <end position="224"/>
    </location>
</feature>
<keyword evidence="2" id="KW-0472">Membrane</keyword>
<dbReference type="AlphaFoldDB" id="A0A0C3S9Q3"/>
<keyword evidence="1" id="KW-0862">Zinc</keyword>
<evidence type="ECO:0000259" key="3">
    <source>
        <dbReference type="PROSITE" id="PS50089"/>
    </source>
</evidence>
<dbReference type="GO" id="GO:0016567">
    <property type="term" value="P:protein ubiquitination"/>
    <property type="evidence" value="ECO:0007669"/>
    <property type="project" value="TreeGrafter"/>
</dbReference>
<name>A0A0C3S9Q3_PHLG1</name>
<feature type="transmembrane region" description="Helical" evidence="2">
    <location>
        <begin position="86"/>
        <end position="105"/>
    </location>
</feature>
<keyword evidence="1" id="KW-0863">Zinc-finger</keyword>
<dbReference type="Gene3D" id="3.30.40.10">
    <property type="entry name" value="Zinc/RING finger domain, C3HC4 (zinc finger)"/>
    <property type="match status" value="1"/>
</dbReference>
<keyword evidence="5" id="KW-1185">Reference proteome</keyword>
<gene>
    <name evidence="4" type="ORF">PHLGIDRAFT_374874</name>
</gene>
<sequence length="519" mass="57646">MHEIAQSIANLTSPAASSNVTLTSKMAQYLFRLPSRMIERMRLLDSVFEQNLAVSSDDSGLVPAAGLTSAHQRVRDAGLTSLPGPWGFVSSGYFLGLFFMTFLLNRVQNIVVPPRNAHRQLRSLERRFGRRPWTRRLLRSLLPVNLSATRSRFILRLPSIYLMMKSMLLWTIILLQTAHMYPTSGDRLTRTLESWASQKQMEDVCWSTFISVCVALFVSALTGGMEGFHATSNAPFNLFGYAFVLYVYASPMTHVHKGRGIASRPDVHVLITMMLPLLQLTMIHCLEVKQRWGRKRLIPTTICGVLSLVHFHLVVWCFPSSYPLPNIVPNFVESFLLFVTLLTCGLNALTQLLTSGAITKPLVGHAATLLPKWEEDFSVALFRLGTASLEATSVAGFGNESGYIAQPEGDVVRAPLLPDTSSVELTRAGVVALMNTWGAFVQERRAAKHGGAVDEARLESRRSCVICTVEPRDIICWPCRCLALCDDCRENLASRAAASKHLCPCCRTPVEGFSKIYIP</sequence>
<reference evidence="4 5" key="1">
    <citation type="journal article" date="2014" name="PLoS Genet.">
        <title>Analysis of the Phlebiopsis gigantea genome, transcriptome and secretome provides insight into its pioneer colonization strategies of wood.</title>
        <authorList>
            <person name="Hori C."/>
            <person name="Ishida T."/>
            <person name="Igarashi K."/>
            <person name="Samejima M."/>
            <person name="Suzuki H."/>
            <person name="Master E."/>
            <person name="Ferreira P."/>
            <person name="Ruiz-Duenas F.J."/>
            <person name="Held B."/>
            <person name="Canessa P."/>
            <person name="Larrondo L.F."/>
            <person name="Schmoll M."/>
            <person name="Druzhinina I.S."/>
            <person name="Kubicek C.P."/>
            <person name="Gaskell J.A."/>
            <person name="Kersten P."/>
            <person name="St John F."/>
            <person name="Glasner J."/>
            <person name="Sabat G."/>
            <person name="Splinter BonDurant S."/>
            <person name="Syed K."/>
            <person name="Yadav J."/>
            <person name="Mgbeahuruike A.C."/>
            <person name="Kovalchuk A."/>
            <person name="Asiegbu F.O."/>
            <person name="Lackner G."/>
            <person name="Hoffmeister D."/>
            <person name="Rencoret J."/>
            <person name="Gutierrez A."/>
            <person name="Sun H."/>
            <person name="Lindquist E."/>
            <person name="Barry K."/>
            <person name="Riley R."/>
            <person name="Grigoriev I.V."/>
            <person name="Henrissat B."/>
            <person name="Kues U."/>
            <person name="Berka R.M."/>
            <person name="Martinez A.T."/>
            <person name="Covert S.F."/>
            <person name="Blanchette R.A."/>
            <person name="Cullen D."/>
        </authorList>
    </citation>
    <scope>NUCLEOTIDE SEQUENCE [LARGE SCALE GENOMIC DNA]</scope>
    <source>
        <strain evidence="4 5">11061_1 CR5-6</strain>
    </source>
</reference>